<name>A0A166ZBL4_9GAMM</name>
<dbReference type="PROSITE" id="PS51257">
    <property type="entry name" value="PROKAR_LIPOPROTEIN"/>
    <property type="match status" value="1"/>
</dbReference>
<accession>A0A166ZBL4</accession>
<dbReference type="RefSeq" id="WP_063364651.1">
    <property type="nucleotide sequence ID" value="NZ_AQHB01000023.1"/>
</dbReference>
<dbReference type="Proteomes" id="UP000076643">
    <property type="component" value="Unassembled WGS sequence"/>
</dbReference>
<evidence type="ECO:0008006" key="3">
    <source>
        <dbReference type="Google" id="ProtNLM"/>
    </source>
</evidence>
<protein>
    <recommendedName>
        <fullName evidence="3">Lipoprotein</fullName>
    </recommendedName>
</protein>
<dbReference type="AlphaFoldDB" id="A0A166ZBL4"/>
<evidence type="ECO:0000313" key="2">
    <source>
        <dbReference type="Proteomes" id="UP000076643"/>
    </source>
</evidence>
<comment type="caution">
    <text evidence="1">The sequence shown here is derived from an EMBL/GenBank/DDBJ whole genome shotgun (WGS) entry which is preliminary data.</text>
</comment>
<keyword evidence="2" id="KW-1185">Reference proteome</keyword>
<sequence>MDVLVKAVSKIAATILVLFLLVGCERLYMLDDTNLTNWFKKSESVFLDISNTVAQYRVRGSLKDPDSIKGNFISNKEKEVVVKSLLSNLSKLKLEPKDVQFHFIQNESLSYIAISLYLEGFCIALSNCSETYLVFYSDENEKIIENDYSYIALGGGWFILRVQ</sequence>
<proteinExistence type="predicted"/>
<dbReference type="EMBL" id="AUYB01000067">
    <property type="protein sequence ID" value="KZN44147.1"/>
    <property type="molecule type" value="Genomic_DNA"/>
</dbReference>
<organism evidence="1 2">
    <name type="scientific">Pseudoalteromonas luteoviolacea DSM 6061</name>
    <dbReference type="NCBI Taxonomy" id="1365250"/>
    <lineage>
        <taxon>Bacteria</taxon>
        <taxon>Pseudomonadati</taxon>
        <taxon>Pseudomonadota</taxon>
        <taxon>Gammaproteobacteria</taxon>
        <taxon>Alteromonadales</taxon>
        <taxon>Pseudoalteromonadaceae</taxon>
        <taxon>Pseudoalteromonas</taxon>
    </lineage>
</organism>
<evidence type="ECO:0000313" key="1">
    <source>
        <dbReference type="EMBL" id="KZN44147.1"/>
    </source>
</evidence>
<dbReference type="PATRIC" id="fig|1365250.3.peg.579"/>
<gene>
    <name evidence="1" type="ORF">N475_26000</name>
</gene>
<reference evidence="1 2" key="1">
    <citation type="submission" date="2013-07" db="EMBL/GenBank/DDBJ databases">
        <title>Comparative Genomic and Metabolomic Analysis of Twelve Strains of Pseudoalteromonas luteoviolacea.</title>
        <authorList>
            <person name="Vynne N.G."/>
            <person name="Mansson M."/>
            <person name="Gram L."/>
        </authorList>
    </citation>
    <scope>NUCLEOTIDE SEQUENCE [LARGE SCALE GENOMIC DNA]</scope>
    <source>
        <strain evidence="1 2">DSM 6061</strain>
    </source>
</reference>